<dbReference type="AlphaFoldDB" id="A0A1M5TAP9"/>
<proteinExistence type="predicted"/>
<accession>A0A1M5TAP9</accession>
<dbReference type="RefSeq" id="WP_073303119.1">
    <property type="nucleotide sequence ID" value="NZ_FQXA01000007.1"/>
</dbReference>
<reference evidence="1 2" key="1">
    <citation type="submission" date="2016-11" db="EMBL/GenBank/DDBJ databases">
        <authorList>
            <person name="Jaros S."/>
            <person name="Januszkiewicz K."/>
            <person name="Wedrychowicz H."/>
        </authorList>
    </citation>
    <scope>NUCLEOTIDE SEQUENCE [LARGE SCALE GENOMIC DNA]</scope>
    <source>
        <strain evidence="1 2">DSM 18231</strain>
    </source>
</reference>
<sequence>MSLLGFLNELSTPTDDSPRELVIEQLIQLARSVQTVRRWRQDFAMQTQNPISSWRFGENYGFGDFLREARTKDDARSLLAAVNRAPLRHGLPMARDSDGDLEYKFGEQVAEALGLADLFDGFALSFNSAHWQQRLLSVERTEVVQMPEGHLELITTSIDVRNTCTSDDVNSHRPWLDTAGKLSLRDFADFEANRTTRLPHLAFLQGALDQLRAIEPTNPWWRAICNRLDELQEAMAEWNPAESPEPLWRSRVTGEHQKRQRLCNFTDLDGETRCFDKHARFTPYAGRLHFRLDPTGPRMIVAHIGMKL</sequence>
<gene>
    <name evidence="1" type="ORF">SAMN02744645_3858</name>
</gene>
<evidence type="ECO:0000313" key="1">
    <source>
        <dbReference type="EMBL" id="SHH47781.1"/>
    </source>
</evidence>
<dbReference type="Proteomes" id="UP000184000">
    <property type="component" value="Unassembled WGS sequence"/>
</dbReference>
<name>A0A1M5TAP9_9GAMM</name>
<organism evidence="1 2">
    <name type="scientific">Stutzerimonas xanthomarina DSM 18231</name>
    <dbReference type="NCBI Taxonomy" id="1403346"/>
    <lineage>
        <taxon>Bacteria</taxon>
        <taxon>Pseudomonadati</taxon>
        <taxon>Pseudomonadota</taxon>
        <taxon>Gammaproteobacteria</taxon>
        <taxon>Pseudomonadales</taxon>
        <taxon>Pseudomonadaceae</taxon>
        <taxon>Stutzerimonas</taxon>
    </lineage>
</organism>
<dbReference type="EMBL" id="FQXA01000007">
    <property type="protein sequence ID" value="SHH47781.1"/>
    <property type="molecule type" value="Genomic_DNA"/>
</dbReference>
<protein>
    <submittedName>
        <fullName evidence="1">Uncharacterized protein</fullName>
    </submittedName>
</protein>
<evidence type="ECO:0000313" key="2">
    <source>
        <dbReference type="Proteomes" id="UP000184000"/>
    </source>
</evidence>